<dbReference type="PANTHER" id="PTHR10582">
    <property type="entry name" value="TRANSIENT RECEPTOR POTENTIAL ION CHANNEL PROTEIN"/>
    <property type="match status" value="1"/>
</dbReference>
<comment type="subcellular location">
    <subcellularLocation>
        <location evidence="1">Cell membrane</location>
        <topology evidence="1">Multi-pass membrane protein</topology>
    </subcellularLocation>
</comment>
<dbReference type="PROSITE" id="PS50088">
    <property type="entry name" value="ANK_REPEAT"/>
    <property type="match status" value="3"/>
</dbReference>
<keyword evidence="12" id="KW-1185">Reference proteome</keyword>
<evidence type="ECO:0000256" key="2">
    <source>
        <dbReference type="ARBA" id="ARBA00022448"/>
    </source>
</evidence>
<evidence type="ECO:0008006" key="13">
    <source>
        <dbReference type="Google" id="ProtNLM"/>
    </source>
</evidence>
<accession>A0AAN9AXY1</accession>
<keyword evidence="10" id="KW-0040">ANK repeat</keyword>
<evidence type="ECO:0000256" key="1">
    <source>
        <dbReference type="ARBA" id="ARBA00004651"/>
    </source>
</evidence>
<keyword evidence="3" id="KW-1003">Cell membrane</keyword>
<proteinExistence type="predicted"/>
<keyword evidence="9" id="KW-0407">Ion channel</keyword>
<keyword evidence="3" id="KW-0472">Membrane</keyword>
<evidence type="ECO:0000256" key="5">
    <source>
        <dbReference type="ARBA" id="ARBA00022673"/>
    </source>
</evidence>
<keyword evidence="5" id="KW-0107">Calcium channel</keyword>
<keyword evidence="2" id="KW-0813">Transport</keyword>
<evidence type="ECO:0000313" key="12">
    <source>
        <dbReference type="Proteomes" id="UP001374579"/>
    </source>
</evidence>
<feature type="repeat" description="ANK" evidence="10">
    <location>
        <begin position="248"/>
        <end position="280"/>
    </location>
</feature>
<dbReference type="PROSITE" id="PS50297">
    <property type="entry name" value="ANK_REP_REGION"/>
    <property type="match status" value="2"/>
</dbReference>
<dbReference type="EMBL" id="JBAMIC010000018">
    <property type="protein sequence ID" value="KAK7095016.1"/>
    <property type="molecule type" value="Genomic_DNA"/>
</dbReference>
<keyword evidence="7" id="KW-0106">Calcium</keyword>
<protein>
    <recommendedName>
        <fullName evidence="13">Transient receptor potential cation channel subfamily V member 6</fullName>
    </recommendedName>
</protein>
<reference evidence="11 12" key="1">
    <citation type="submission" date="2024-02" db="EMBL/GenBank/DDBJ databases">
        <title>Chromosome-scale genome assembly of the rough periwinkle Littorina saxatilis.</title>
        <authorList>
            <person name="De Jode A."/>
            <person name="Faria R."/>
            <person name="Formenti G."/>
            <person name="Sims Y."/>
            <person name="Smith T.P."/>
            <person name="Tracey A."/>
            <person name="Wood J.M.D."/>
            <person name="Zagrodzka Z.B."/>
            <person name="Johannesson K."/>
            <person name="Butlin R.K."/>
            <person name="Leder E.H."/>
        </authorList>
    </citation>
    <scope>NUCLEOTIDE SEQUENCE [LARGE SCALE GENOMIC DNA]</scope>
    <source>
        <strain evidence="11">Snail1</strain>
        <tissue evidence="11">Muscle</tissue>
    </source>
</reference>
<dbReference type="InterPro" id="IPR036770">
    <property type="entry name" value="Ankyrin_rpt-contain_sf"/>
</dbReference>
<name>A0AAN9AXY1_9CAEN</name>
<sequence>MGNTSVVASGVKAQGDVAASELYSLVALGDGGELFELAKEAMKSVPRDYTKLDQVILTKVKKFLYAGGEGRKVPIAELVQFRNRDRETSIKISKDKQKKANDLAMLDILTQQDDDVPNKQAADRKYRLQCWDLDKRGTVGESILHLCMLSATQIHFDLAKRLIQFFPNLINDIYLGEEYYGESVLHIAIVNEDPAMVKFLLDRGADYHVRACGNFFCPDDQKASRTDCLEHEWVNVCENTNYDGYVYWGEYPLSFAACLGQEECVRLLLAKGADPNLQDTNGNTVLHMLVIHDKKSMFDLILNNGGRLDIKNRRELTPLTLAGKLARKDMYEHVLEKERQVFWIYGTVTCAGYPLASIDTISPSGEINHTSALNLIVYGVSRILLR</sequence>
<evidence type="ECO:0000256" key="6">
    <source>
        <dbReference type="ARBA" id="ARBA00022737"/>
    </source>
</evidence>
<dbReference type="InterPro" id="IPR002110">
    <property type="entry name" value="Ankyrin_rpt"/>
</dbReference>
<dbReference type="Gene3D" id="1.25.40.20">
    <property type="entry name" value="Ankyrin repeat-containing domain"/>
    <property type="match status" value="1"/>
</dbReference>
<feature type="repeat" description="ANK" evidence="10">
    <location>
        <begin position="281"/>
        <end position="313"/>
    </location>
</feature>
<dbReference type="FunFam" id="1.25.40.20:FF:000181">
    <property type="entry name" value="Nanchung, isoform A"/>
    <property type="match status" value="1"/>
</dbReference>
<evidence type="ECO:0000256" key="10">
    <source>
        <dbReference type="PROSITE-ProRule" id="PRU00023"/>
    </source>
</evidence>
<feature type="repeat" description="ANK" evidence="10">
    <location>
        <begin position="180"/>
        <end position="212"/>
    </location>
</feature>
<gene>
    <name evidence="11" type="ORF">V1264_006480</name>
</gene>
<dbReference type="GO" id="GO:0005262">
    <property type="term" value="F:calcium channel activity"/>
    <property type="evidence" value="ECO:0007669"/>
    <property type="project" value="UniProtKB-KW"/>
</dbReference>
<evidence type="ECO:0000256" key="7">
    <source>
        <dbReference type="ARBA" id="ARBA00022837"/>
    </source>
</evidence>
<dbReference type="AlphaFoldDB" id="A0AAN9AXY1"/>
<keyword evidence="6" id="KW-0677">Repeat</keyword>
<dbReference type="Proteomes" id="UP001374579">
    <property type="component" value="Unassembled WGS sequence"/>
</dbReference>
<dbReference type="SMART" id="SM00248">
    <property type="entry name" value="ANK"/>
    <property type="match status" value="4"/>
</dbReference>
<dbReference type="PANTHER" id="PTHR10582:SF28">
    <property type="entry name" value="NANCHUNG, ISOFORM B"/>
    <property type="match status" value="1"/>
</dbReference>
<keyword evidence="8" id="KW-0406">Ion transport</keyword>
<dbReference type="GO" id="GO:0005886">
    <property type="term" value="C:plasma membrane"/>
    <property type="evidence" value="ECO:0007669"/>
    <property type="project" value="UniProtKB-SubCell"/>
</dbReference>
<organism evidence="11 12">
    <name type="scientific">Littorina saxatilis</name>
    <dbReference type="NCBI Taxonomy" id="31220"/>
    <lineage>
        <taxon>Eukaryota</taxon>
        <taxon>Metazoa</taxon>
        <taxon>Spiralia</taxon>
        <taxon>Lophotrochozoa</taxon>
        <taxon>Mollusca</taxon>
        <taxon>Gastropoda</taxon>
        <taxon>Caenogastropoda</taxon>
        <taxon>Littorinimorpha</taxon>
        <taxon>Littorinoidea</taxon>
        <taxon>Littorinidae</taxon>
        <taxon>Littorina</taxon>
    </lineage>
</organism>
<evidence type="ECO:0000256" key="4">
    <source>
        <dbReference type="ARBA" id="ARBA00022568"/>
    </source>
</evidence>
<dbReference type="Pfam" id="PF12796">
    <property type="entry name" value="Ank_2"/>
    <property type="match status" value="2"/>
</dbReference>
<evidence type="ECO:0000313" key="11">
    <source>
        <dbReference type="EMBL" id="KAK7095016.1"/>
    </source>
</evidence>
<keyword evidence="4" id="KW-0109">Calcium transport</keyword>
<evidence type="ECO:0000256" key="9">
    <source>
        <dbReference type="ARBA" id="ARBA00023303"/>
    </source>
</evidence>
<comment type="caution">
    <text evidence="11">The sequence shown here is derived from an EMBL/GenBank/DDBJ whole genome shotgun (WGS) entry which is preliminary data.</text>
</comment>
<evidence type="ECO:0000256" key="8">
    <source>
        <dbReference type="ARBA" id="ARBA00023065"/>
    </source>
</evidence>
<dbReference type="GO" id="GO:0098703">
    <property type="term" value="P:calcium ion import across plasma membrane"/>
    <property type="evidence" value="ECO:0007669"/>
    <property type="project" value="TreeGrafter"/>
</dbReference>
<dbReference type="SUPFAM" id="SSF48403">
    <property type="entry name" value="Ankyrin repeat"/>
    <property type="match status" value="1"/>
</dbReference>
<dbReference type="InterPro" id="IPR024862">
    <property type="entry name" value="TRPV"/>
</dbReference>
<evidence type="ECO:0000256" key="3">
    <source>
        <dbReference type="ARBA" id="ARBA00022475"/>
    </source>
</evidence>